<evidence type="ECO:0000313" key="3">
    <source>
        <dbReference type="Proteomes" id="UP001153269"/>
    </source>
</evidence>
<keyword evidence="3" id="KW-1185">Reference proteome</keyword>
<dbReference type="AlphaFoldDB" id="A0A9N7URG4"/>
<protein>
    <submittedName>
        <fullName evidence="2">Uncharacterized protein</fullName>
    </submittedName>
</protein>
<sequence length="163" mass="17619">MQDNSPSQCVQEACPSRCTLPYSQRPAAFPPFLSLSLFLPLSRSPSFSPPSPRPSKLSTSPLRGEAEETGEEQMRITGQGGEGQSERTEEGVTGQDCWRQGGGVHHWSPISTSSLTAISLSVSSGSWPRHCHQYQGPPPDPRESPGSTAQIHLLSLRLSLNSH</sequence>
<accession>A0A9N7URG4</accession>
<proteinExistence type="predicted"/>
<comment type="caution">
    <text evidence="2">The sequence shown here is derived from an EMBL/GenBank/DDBJ whole genome shotgun (WGS) entry which is preliminary data.</text>
</comment>
<gene>
    <name evidence="2" type="ORF">PLEPLA_LOCUS23031</name>
</gene>
<evidence type="ECO:0000256" key="1">
    <source>
        <dbReference type="SAM" id="MobiDB-lite"/>
    </source>
</evidence>
<feature type="region of interest" description="Disordered" evidence="1">
    <location>
        <begin position="43"/>
        <end position="100"/>
    </location>
</feature>
<dbReference type="EMBL" id="CADEAL010001713">
    <property type="protein sequence ID" value="CAB1434929.1"/>
    <property type="molecule type" value="Genomic_DNA"/>
</dbReference>
<organism evidence="2 3">
    <name type="scientific">Pleuronectes platessa</name>
    <name type="common">European plaice</name>
    <dbReference type="NCBI Taxonomy" id="8262"/>
    <lineage>
        <taxon>Eukaryota</taxon>
        <taxon>Metazoa</taxon>
        <taxon>Chordata</taxon>
        <taxon>Craniata</taxon>
        <taxon>Vertebrata</taxon>
        <taxon>Euteleostomi</taxon>
        <taxon>Actinopterygii</taxon>
        <taxon>Neopterygii</taxon>
        <taxon>Teleostei</taxon>
        <taxon>Neoteleostei</taxon>
        <taxon>Acanthomorphata</taxon>
        <taxon>Carangaria</taxon>
        <taxon>Pleuronectiformes</taxon>
        <taxon>Pleuronectoidei</taxon>
        <taxon>Pleuronectidae</taxon>
        <taxon>Pleuronectes</taxon>
    </lineage>
</organism>
<feature type="compositionally biased region" description="Low complexity" evidence="1">
    <location>
        <begin position="54"/>
        <end position="63"/>
    </location>
</feature>
<dbReference type="Proteomes" id="UP001153269">
    <property type="component" value="Unassembled WGS sequence"/>
</dbReference>
<name>A0A9N7URG4_PLEPL</name>
<evidence type="ECO:0000313" key="2">
    <source>
        <dbReference type="EMBL" id="CAB1434929.1"/>
    </source>
</evidence>
<feature type="region of interest" description="Disordered" evidence="1">
    <location>
        <begin position="124"/>
        <end position="148"/>
    </location>
</feature>
<reference evidence="2" key="1">
    <citation type="submission" date="2020-03" db="EMBL/GenBank/DDBJ databases">
        <authorList>
            <person name="Weist P."/>
        </authorList>
    </citation>
    <scope>NUCLEOTIDE SEQUENCE</scope>
</reference>